<keyword evidence="9" id="KW-0539">Nucleus</keyword>
<keyword evidence="7" id="KW-0238">DNA-binding</keyword>
<feature type="region of interest" description="Disordered" evidence="10">
    <location>
        <begin position="380"/>
        <end position="402"/>
    </location>
</feature>
<evidence type="ECO:0000313" key="14">
    <source>
        <dbReference type="Proteomes" id="UP001147746"/>
    </source>
</evidence>
<feature type="domain" description="Rrn7/TAF1B C-terminal cyclin" evidence="12">
    <location>
        <begin position="196"/>
        <end position="368"/>
    </location>
</feature>
<dbReference type="InterPro" id="IPR033599">
    <property type="entry name" value="TAF1B/Rrn7"/>
</dbReference>
<accession>A0A9W9U4H7</accession>
<evidence type="ECO:0000259" key="11">
    <source>
        <dbReference type="Pfam" id="PF20644"/>
    </source>
</evidence>
<gene>
    <name evidence="13" type="ORF">N7476_005461</name>
</gene>
<dbReference type="GO" id="GO:0042790">
    <property type="term" value="P:nucleolar large rRNA transcription by RNA polymerase I"/>
    <property type="evidence" value="ECO:0007669"/>
    <property type="project" value="TreeGrafter"/>
</dbReference>
<evidence type="ECO:0000256" key="8">
    <source>
        <dbReference type="ARBA" id="ARBA00023163"/>
    </source>
</evidence>
<proteinExistence type="inferred from homology"/>
<dbReference type="GO" id="GO:0008270">
    <property type="term" value="F:zinc ion binding"/>
    <property type="evidence" value="ECO:0007669"/>
    <property type="project" value="UniProtKB-KW"/>
</dbReference>
<feature type="compositionally biased region" description="Basic and acidic residues" evidence="10">
    <location>
        <begin position="29"/>
        <end position="39"/>
    </location>
</feature>
<dbReference type="Pfam" id="PF20645">
    <property type="entry name" value="Rrn7_cyclin_C"/>
    <property type="match status" value="1"/>
</dbReference>
<comment type="subcellular location">
    <subcellularLocation>
        <location evidence="1">Nucleus</location>
        <location evidence="1">Nucleolus</location>
    </subcellularLocation>
</comment>
<evidence type="ECO:0000256" key="6">
    <source>
        <dbReference type="ARBA" id="ARBA00023015"/>
    </source>
</evidence>
<comment type="similarity">
    <text evidence="2">Belongs to the RRN7/TAF1B family.</text>
</comment>
<reference evidence="13" key="1">
    <citation type="submission" date="2022-12" db="EMBL/GenBank/DDBJ databases">
        <authorList>
            <person name="Petersen C."/>
        </authorList>
    </citation>
    <scope>NUCLEOTIDE SEQUENCE</scope>
    <source>
        <strain evidence="13">IBT 21472</strain>
    </source>
</reference>
<keyword evidence="5" id="KW-0862">Zinc</keyword>
<keyword evidence="4" id="KW-0863">Zinc-finger</keyword>
<dbReference type="GO" id="GO:0001164">
    <property type="term" value="F:RNA polymerase I core promoter sequence-specific DNA binding"/>
    <property type="evidence" value="ECO:0007669"/>
    <property type="project" value="InterPro"/>
</dbReference>
<feature type="region of interest" description="Disordered" evidence="10">
    <location>
        <begin position="496"/>
        <end position="522"/>
    </location>
</feature>
<feature type="domain" description="Rrn7/TAF1B N-terminal cyclin" evidence="11">
    <location>
        <begin position="52"/>
        <end position="177"/>
    </location>
</feature>
<dbReference type="Proteomes" id="UP001147746">
    <property type="component" value="Unassembled WGS sequence"/>
</dbReference>
<comment type="caution">
    <text evidence="13">The sequence shown here is derived from an EMBL/GenBank/DDBJ whole genome shotgun (WGS) entry which is preliminary data.</text>
</comment>
<reference evidence="13" key="2">
    <citation type="journal article" date="2023" name="IMA Fungus">
        <title>Comparative genomic study of the Penicillium genus elucidates a diverse pangenome and 15 lateral gene transfer events.</title>
        <authorList>
            <person name="Petersen C."/>
            <person name="Sorensen T."/>
            <person name="Nielsen M.R."/>
            <person name="Sondergaard T.E."/>
            <person name="Sorensen J.L."/>
            <person name="Fitzpatrick D.A."/>
            <person name="Frisvad J.C."/>
            <person name="Nielsen K.L."/>
        </authorList>
    </citation>
    <scope>NUCLEOTIDE SEQUENCE</scope>
    <source>
        <strain evidence="13">IBT 21472</strain>
    </source>
</reference>
<keyword evidence="8" id="KW-0804">Transcription</keyword>
<evidence type="ECO:0000256" key="1">
    <source>
        <dbReference type="ARBA" id="ARBA00004604"/>
    </source>
</evidence>
<feature type="region of interest" description="Disordered" evidence="10">
    <location>
        <begin position="1"/>
        <end position="40"/>
    </location>
</feature>
<dbReference type="InterPro" id="IPR048540">
    <property type="entry name" value="Rrn7_cyclin_N"/>
</dbReference>
<feature type="region of interest" description="Disordered" evidence="10">
    <location>
        <begin position="96"/>
        <end position="119"/>
    </location>
</feature>
<evidence type="ECO:0000256" key="4">
    <source>
        <dbReference type="ARBA" id="ARBA00022771"/>
    </source>
</evidence>
<feature type="compositionally biased region" description="Acidic residues" evidence="10">
    <location>
        <begin position="497"/>
        <end position="514"/>
    </location>
</feature>
<evidence type="ECO:0000313" key="13">
    <source>
        <dbReference type="EMBL" id="KAJ5315154.1"/>
    </source>
</evidence>
<keyword evidence="14" id="KW-1185">Reference proteome</keyword>
<dbReference type="EMBL" id="JAPZBO010000005">
    <property type="protein sequence ID" value="KAJ5315154.1"/>
    <property type="molecule type" value="Genomic_DNA"/>
</dbReference>
<evidence type="ECO:0000256" key="10">
    <source>
        <dbReference type="SAM" id="MobiDB-lite"/>
    </source>
</evidence>
<evidence type="ECO:0000256" key="9">
    <source>
        <dbReference type="ARBA" id="ARBA00023242"/>
    </source>
</evidence>
<evidence type="ECO:0000259" key="12">
    <source>
        <dbReference type="Pfam" id="PF20645"/>
    </source>
</evidence>
<evidence type="ECO:0000256" key="2">
    <source>
        <dbReference type="ARBA" id="ARBA00006899"/>
    </source>
</evidence>
<sequence>MDYVTRGGQQIEEDPDDFGTQGQRHRVKKEKEERSRRSMSDPVDFIQPLNAYQLILWKQCDALVNDHGFPEEFEAVVRDLWALRLQGFTLRINASADDEDDESEREVFSSQAADTDESDDLGFKARGKYLQWPRMLDTVGLCYLAALLMRLPICVSDFYHLIIRQEIPYIRAVRSVPRDMRDKLPPELISLIDLVHLPKAEQIHTGCRDLVIYYQRRFEIALPPLNSPLILYRHIKRLAIPIDVYDTVKTLQQLIDFNFTYPSVLESQKRRDSLKLPEVQLVVLLVISTKLIFPFDDVKRYTASHREPATQTMDWSRWAYNQKWFEHLSMAQDDKLDKETLIRVNDHDVLQMEPDQLDQYMDWYESSWLDNYRSKHPVADLFSPSRSQPHNQPKSESSDPNEALERVLKSVMVALGRAPVNPSEDADRIRPGSWYRRYRWESQLPETARRFYEIAADLASISLLTLVRAVSVTEWRIAKWLEDERREAYMTKWGMAEVDDGDGTEMDETDEEKSEFEAKEGS</sequence>
<dbReference type="GO" id="GO:0070860">
    <property type="term" value="C:RNA polymerase I core factor complex"/>
    <property type="evidence" value="ECO:0007669"/>
    <property type="project" value="InterPro"/>
</dbReference>
<keyword evidence="6" id="KW-0805">Transcription regulation</keyword>
<name>A0A9W9U4H7_9EURO</name>
<keyword evidence="3" id="KW-0479">Metal-binding</keyword>
<organism evidence="13 14">
    <name type="scientific">Penicillium atrosanguineum</name>
    <dbReference type="NCBI Taxonomy" id="1132637"/>
    <lineage>
        <taxon>Eukaryota</taxon>
        <taxon>Fungi</taxon>
        <taxon>Dikarya</taxon>
        <taxon>Ascomycota</taxon>
        <taxon>Pezizomycotina</taxon>
        <taxon>Eurotiomycetes</taxon>
        <taxon>Eurotiomycetidae</taxon>
        <taxon>Eurotiales</taxon>
        <taxon>Aspergillaceae</taxon>
        <taxon>Penicillium</taxon>
    </lineage>
</organism>
<dbReference type="Pfam" id="PF20644">
    <property type="entry name" value="Rrn7_cyclin_N"/>
    <property type="match status" value="1"/>
</dbReference>
<dbReference type="PANTHER" id="PTHR31576">
    <property type="entry name" value="TATA BOX-BINDING PROTEIN-ASSOCIATED FACTOR RNA POLYMERASE I SUBUNIT B"/>
    <property type="match status" value="1"/>
</dbReference>
<protein>
    <submittedName>
        <fullName evidence="13">Uncharacterized protein</fullName>
    </submittedName>
</protein>
<feature type="compositionally biased region" description="Polar residues" evidence="10">
    <location>
        <begin position="384"/>
        <end position="400"/>
    </location>
</feature>
<dbReference type="PANTHER" id="PTHR31576:SF2">
    <property type="entry name" value="TATA BOX-BINDING PROTEIN-ASSOCIATED FACTOR RNA POLYMERASE I SUBUNIT B"/>
    <property type="match status" value="1"/>
</dbReference>
<evidence type="ECO:0000256" key="3">
    <source>
        <dbReference type="ARBA" id="ARBA00022723"/>
    </source>
</evidence>
<evidence type="ECO:0000256" key="5">
    <source>
        <dbReference type="ARBA" id="ARBA00022833"/>
    </source>
</evidence>
<evidence type="ECO:0000256" key="7">
    <source>
        <dbReference type="ARBA" id="ARBA00023125"/>
    </source>
</evidence>
<dbReference type="AlphaFoldDB" id="A0A9W9U4H7"/>
<dbReference type="InterPro" id="IPR048538">
    <property type="entry name" value="Rrn7_cyclin_C"/>
</dbReference>